<sequence length="168" mass="19279">MKNKFYLIAILIIIPVILGLAVLKQPSNPPETPPGDTTTDFNLIFKYGISGKNELNTFNQTYTKDMIMDTPITVEFKLSESELTDIYQKINDFGIFNDKELIEENVAVTPCSSYYLKVQINSEQKELSWDNCRGRVNDELQQFTDYIIQVIESKDEYKELPDAKGGYL</sequence>
<accession>A0A1G1Z0R9</accession>
<name>A0A1G1Z0R9_9BACT</name>
<dbReference type="AlphaFoldDB" id="A0A1G1Z0R9"/>
<reference evidence="2 3" key="1">
    <citation type="journal article" date="2016" name="Nat. Commun.">
        <title>Thousands of microbial genomes shed light on interconnected biogeochemical processes in an aquifer system.</title>
        <authorList>
            <person name="Anantharaman K."/>
            <person name="Brown C.T."/>
            <person name="Hug L.A."/>
            <person name="Sharon I."/>
            <person name="Castelle C.J."/>
            <person name="Probst A.J."/>
            <person name="Thomas B.C."/>
            <person name="Singh A."/>
            <person name="Wilkins M.J."/>
            <person name="Karaoz U."/>
            <person name="Brodie E.L."/>
            <person name="Williams K.H."/>
            <person name="Hubbard S.S."/>
            <person name="Banfield J.F."/>
        </authorList>
    </citation>
    <scope>NUCLEOTIDE SEQUENCE [LARGE SCALE GENOMIC DNA]</scope>
</reference>
<dbReference type="EMBL" id="MHIU01000008">
    <property type="protein sequence ID" value="OGY58029.1"/>
    <property type="molecule type" value="Genomic_DNA"/>
</dbReference>
<proteinExistence type="predicted"/>
<feature type="transmembrane region" description="Helical" evidence="1">
    <location>
        <begin position="5"/>
        <end position="23"/>
    </location>
</feature>
<organism evidence="2 3">
    <name type="scientific">Candidatus Colwellbacteria bacterium RIFCSPHIGHO2_02_FULL_43_15</name>
    <dbReference type="NCBI Taxonomy" id="1797686"/>
    <lineage>
        <taxon>Bacteria</taxon>
        <taxon>Candidatus Colwelliibacteriota</taxon>
    </lineage>
</organism>
<evidence type="ECO:0000256" key="1">
    <source>
        <dbReference type="SAM" id="Phobius"/>
    </source>
</evidence>
<keyword evidence="1" id="KW-1133">Transmembrane helix</keyword>
<evidence type="ECO:0000313" key="3">
    <source>
        <dbReference type="Proteomes" id="UP000178651"/>
    </source>
</evidence>
<protein>
    <submittedName>
        <fullName evidence="2">Uncharacterized protein</fullName>
    </submittedName>
</protein>
<dbReference type="Proteomes" id="UP000178651">
    <property type="component" value="Unassembled WGS sequence"/>
</dbReference>
<comment type="caution">
    <text evidence="2">The sequence shown here is derived from an EMBL/GenBank/DDBJ whole genome shotgun (WGS) entry which is preliminary data.</text>
</comment>
<keyword evidence="1" id="KW-0812">Transmembrane</keyword>
<keyword evidence="1" id="KW-0472">Membrane</keyword>
<gene>
    <name evidence="2" type="ORF">A3D47_02365</name>
</gene>
<evidence type="ECO:0000313" key="2">
    <source>
        <dbReference type="EMBL" id="OGY58029.1"/>
    </source>
</evidence>